<keyword evidence="4" id="KW-0058">Aromatic hydrocarbons catabolism</keyword>
<evidence type="ECO:0000313" key="9">
    <source>
        <dbReference type="EMBL" id="CUV02834.1"/>
    </source>
</evidence>
<evidence type="ECO:0000256" key="5">
    <source>
        <dbReference type="ARBA" id="ARBA00022964"/>
    </source>
</evidence>
<dbReference type="PROSITE" id="PS00082">
    <property type="entry name" value="EXTRADIOL_DIOXYGENAS"/>
    <property type="match status" value="1"/>
</dbReference>
<dbReference type="EMBL" id="FAXA01000318">
    <property type="protein sequence ID" value="CUV02834.1"/>
    <property type="molecule type" value="Genomic_DNA"/>
</dbReference>
<keyword evidence="5 9" id="KW-0223">Dioxygenase</keyword>
<dbReference type="InterPro" id="IPR004360">
    <property type="entry name" value="Glyas_Fos-R_dOase_dom"/>
</dbReference>
<evidence type="ECO:0000256" key="4">
    <source>
        <dbReference type="ARBA" id="ARBA00022797"/>
    </source>
</evidence>
<dbReference type="GO" id="GO:0051213">
    <property type="term" value="F:dioxygenase activity"/>
    <property type="evidence" value="ECO:0007669"/>
    <property type="project" value="UniProtKB-KW"/>
</dbReference>
<dbReference type="GO" id="GO:0008198">
    <property type="term" value="F:ferrous iron binding"/>
    <property type="evidence" value="ECO:0007669"/>
    <property type="project" value="InterPro"/>
</dbReference>
<evidence type="ECO:0000256" key="2">
    <source>
        <dbReference type="ARBA" id="ARBA00008784"/>
    </source>
</evidence>
<protein>
    <submittedName>
        <fullName evidence="9">Glyoxalase/bleomycin resistance protein/dioxygenase</fullName>
    </submittedName>
</protein>
<keyword evidence="6" id="KW-0560">Oxidoreductase</keyword>
<comment type="similarity">
    <text evidence="2">Belongs to the extradiol ring-cleavage dioxygenase family.</text>
</comment>
<dbReference type="GO" id="GO:0004462">
    <property type="term" value="F:lactoylglutathione lyase activity"/>
    <property type="evidence" value="ECO:0007669"/>
    <property type="project" value="InterPro"/>
</dbReference>
<dbReference type="AlphaFoldDB" id="A0A160V9R3"/>
<evidence type="ECO:0000256" key="1">
    <source>
        <dbReference type="ARBA" id="ARBA00001954"/>
    </source>
</evidence>
<dbReference type="PANTHER" id="PTHR43279">
    <property type="entry name" value="CATECHOL-2,3-DIOXYGENASE"/>
    <property type="match status" value="1"/>
</dbReference>
<gene>
    <name evidence="9" type="ORF">MGWOODY_Clf2203</name>
</gene>
<organism evidence="9">
    <name type="scientific">hydrothermal vent metagenome</name>
    <dbReference type="NCBI Taxonomy" id="652676"/>
    <lineage>
        <taxon>unclassified sequences</taxon>
        <taxon>metagenomes</taxon>
        <taxon>ecological metagenomes</taxon>
    </lineage>
</organism>
<sequence>MIKPKMLGHIVIRVRDAQRSEDFYVNVLGLEVRNRVREGKMRFFTSNPEIDHQIAVAEIGEDAVGPFENQVGLYHMAWELSDMDELKDAYQVVLDNNVEIAGFGDHGVTKGLYIRDPDGIEIELFIEAPEFEKTPLQEILTGGTLQGTTAD</sequence>
<dbReference type="PANTHER" id="PTHR43279:SF1">
    <property type="entry name" value="CATECHOL-2,3-DIOXYGENASE"/>
    <property type="match status" value="1"/>
</dbReference>
<feature type="domain" description="VOC" evidence="8">
    <location>
        <begin position="6"/>
        <end position="127"/>
    </location>
</feature>
<dbReference type="Pfam" id="PF00903">
    <property type="entry name" value="Glyoxalase"/>
    <property type="match status" value="1"/>
</dbReference>
<dbReference type="PROSITE" id="PS51819">
    <property type="entry name" value="VOC"/>
    <property type="match status" value="1"/>
</dbReference>
<reference evidence="9" key="1">
    <citation type="submission" date="2015-10" db="EMBL/GenBank/DDBJ databases">
        <authorList>
            <person name="Gilbert D.G."/>
        </authorList>
    </citation>
    <scope>NUCLEOTIDE SEQUENCE</scope>
</reference>
<dbReference type="InterPro" id="IPR000486">
    <property type="entry name" value="Xdiol_ring_cleave_dOase_1/2"/>
</dbReference>
<comment type="cofactor">
    <cofactor evidence="1">
        <name>Fe(2+)</name>
        <dbReference type="ChEBI" id="CHEBI:29033"/>
    </cofactor>
</comment>
<dbReference type="InterPro" id="IPR037523">
    <property type="entry name" value="VOC_core"/>
</dbReference>
<proteinExistence type="inferred from homology"/>
<evidence type="ECO:0000256" key="3">
    <source>
        <dbReference type="ARBA" id="ARBA00022723"/>
    </source>
</evidence>
<keyword evidence="3" id="KW-0479">Metal-binding</keyword>
<dbReference type="InterPro" id="IPR018146">
    <property type="entry name" value="Glyoxalase_1_CS"/>
</dbReference>
<accession>A0A160V9R3</accession>
<evidence type="ECO:0000256" key="6">
    <source>
        <dbReference type="ARBA" id="ARBA00023002"/>
    </source>
</evidence>
<evidence type="ECO:0000256" key="7">
    <source>
        <dbReference type="ARBA" id="ARBA00023004"/>
    </source>
</evidence>
<dbReference type="SUPFAM" id="SSF54593">
    <property type="entry name" value="Glyoxalase/Bleomycin resistance protein/Dihydroxybiphenyl dioxygenase"/>
    <property type="match status" value="1"/>
</dbReference>
<dbReference type="PROSITE" id="PS00934">
    <property type="entry name" value="GLYOXALASE_I_1"/>
    <property type="match status" value="1"/>
</dbReference>
<name>A0A160V9R3_9ZZZZ</name>
<evidence type="ECO:0000259" key="8">
    <source>
        <dbReference type="PROSITE" id="PS51819"/>
    </source>
</evidence>
<keyword evidence="7" id="KW-0408">Iron</keyword>
<dbReference type="InterPro" id="IPR029068">
    <property type="entry name" value="Glyas_Bleomycin-R_OHBP_Dase"/>
</dbReference>
<dbReference type="Gene3D" id="3.10.180.10">
    <property type="entry name" value="2,3-Dihydroxybiphenyl 1,2-Dioxygenase, domain 1"/>
    <property type="match status" value="1"/>
</dbReference>